<organism evidence="3 4">
    <name type="scientific">Aureibacter tunicatorum</name>
    <dbReference type="NCBI Taxonomy" id="866807"/>
    <lineage>
        <taxon>Bacteria</taxon>
        <taxon>Pseudomonadati</taxon>
        <taxon>Bacteroidota</taxon>
        <taxon>Cytophagia</taxon>
        <taxon>Cytophagales</taxon>
        <taxon>Persicobacteraceae</taxon>
        <taxon>Aureibacter</taxon>
    </lineage>
</organism>
<accession>A0AAE3XS34</accession>
<proteinExistence type="predicted"/>
<evidence type="ECO:0000259" key="2">
    <source>
        <dbReference type="Pfam" id="PF08906"/>
    </source>
</evidence>
<keyword evidence="4" id="KW-1185">Reference proteome</keyword>
<name>A0AAE3XS34_9BACT</name>
<dbReference type="Proteomes" id="UP001185092">
    <property type="component" value="Unassembled WGS sequence"/>
</dbReference>
<sequence length="195" mass="22763">MEKSYSDFLEIMGAPVYNEEVPDITLSKYKDLIKGPDDNHDIIIDIWENIGFSGYENGLFWIVNPDLYTDIVREFKEIDNRAIVFARTATGNLFLWEWVEVAKRPNIVHFNIHTRTKTYKSNSLDVFLNFDVTSNWLWEKDFYGKMEQNAVEKFKLIKHDEAAVFVPSLALGGEESRDNLQLQKLLPHLFILAQL</sequence>
<reference evidence="3" key="1">
    <citation type="submission" date="2023-07" db="EMBL/GenBank/DDBJ databases">
        <title>Genomic Encyclopedia of Type Strains, Phase IV (KMG-IV): sequencing the most valuable type-strain genomes for metagenomic binning, comparative biology and taxonomic classification.</title>
        <authorList>
            <person name="Goeker M."/>
        </authorList>
    </citation>
    <scope>NUCLEOTIDE SEQUENCE</scope>
    <source>
        <strain evidence="3">DSM 26174</strain>
    </source>
</reference>
<evidence type="ECO:0000313" key="4">
    <source>
        <dbReference type="Proteomes" id="UP001185092"/>
    </source>
</evidence>
<evidence type="ECO:0000313" key="3">
    <source>
        <dbReference type="EMBL" id="MDR6241743.1"/>
    </source>
</evidence>
<comment type="caution">
    <text evidence="3">The sequence shown here is derived from an EMBL/GenBank/DDBJ whole genome shotgun (WGS) entry which is preliminary data.</text>
</comment>
<dbReference type="InterPro" id="IPR015002">
    <property type="entry name" value="T6SS_Tdi1_C"/>
</dbReference>
<protein>
    <recommendedName>
        <fullName evidence="5">GAD-like domain protein</fullName>
    </recommendedName>
</protein>
<feature type="domain" description="T6SS immunity protein Tdi1 C-terminal" evidence="2">
    <location>
        <begin position="123"/>
        <end position="195"/>
    </location>
</feature>
<dbReference type="EMBL" id="JAVDQD010000011">
    <property type="protein sequence ID" value="MDR6241743.1"/>
    <property type="molecule type" value="Genomic_DNA"/>
</dbReference>
<evidence type="ECO:0008006" key="5">
    <source>
        <dbReference type="Google" id="ProtNLM"/>
    </source>
</evidence>
<feature type="domain" description="GAD-related" evidence="1">
    <location>
        <begin position="4"/>
        <end position="97"/>
    </location>
</feature>
<gene>
    <name evidence="3" type="ORF">HNQ88_004830</name>
</gene>
<dbReference type="AlphaFoldDB" id="A0AAE3XS34"/>
<dbReference type="Pfam" id="PF08906">
    <property type="entry name" value="T6SS_Tdi1_C"/>
    <property type="match status" value="1"/>
</dbReference>
<dbReference type="Pfam" id="PF08887">
    <property type="entry name" value="GAD-like"/>
    <property type="match status" value="1"/>
</dbReference>
<dbReference type="InterPro" id="IPR014983">
    <property type="entry name" value="GAD-rel"/>
</dbReference>
<dbReference type="RefSeq" id="WP_309942791.1">
    <property type="nucleotide sequence ID" value="NZ_AP025309.1"/>
</dbReference>
<evidence type="ECO:0000259" key="1">
    <source>
        <dbReference type="Pfam" id="PF08887"/>
    </source>
</evidence>